<gene>
    <name evidence="8" type="ORF">FOY51_03000</name>
</gene>
<reference evidence="8 9" key="1">
    <citation type="submission" date="2019-07" db="EMBL/GenBank/DDBJ databases">
        <title>Rhodococcus cavernicolus sp. nov., isolated from a cave.</title>
        <authorList>
            <person name="Lee S.D."/>
        </authorList>
    </citation>
    <scope>NUCLEOTIDE SEQUENCE [LARGE SCALE GENOMIC DNA]</scope>
    <source>
        <strain evidence="8 9">C1-24</strain>
    </source>
</reference>
<name>A0A5A7SHI1_9NOCA</name>
<evidence type="ECO:0000256" key="5">
    <source>
        <dbReference type="PROSITE-ProRule" id="PRU01016"/>
    </source>
</evidence>
<comment type="similarity">
    <text evidence="5 6">Belongs to the class I-like SAM-binding methyltransferase superfamily. C5-methyltransferase family.</text>
</comment>
<dbReference type="EMBL" id="VLNY01000001">
    <property type="protein sequence ID" value="KAA0025094.1"/>
    <property type="molecule type" value="Genomic_DNA"/>
</dbReference>
<dbReference type="EC" id="2.1.1.37" evidence="7"/>
<evidence type="ECO:0000256" key="3">
    <source>
        <dbReference type="ARBA" id="ARBA00022691"/>
    </source>
</evidence>
<dbReference type="NCBIfam" id="TIGR00675">
    <property type="entry name" value="dcm"/>
    <property type="match status" value="1"/>
</dbReference>
<dbReference type="InterPro" id="IPR018117">
    <property type="entry name" value="C5_DNA_meth_AS"/>
</dbReference>
<feature type="active site" evidence="5">
    <location>
        <position position="69"/>
    </location>
</feature>
<dbReference type="PANTHER" id="PTHR46098">
    <property type="entry name" value="TRNA (CYTOSINE(38)-C(5))-METHYLTRANSFERASE"/>
    <property type="match status" value="1"/>
</dbReference>
<evidence type="ECO:0000256" key="4">
    <source>
        <dbReference type="ARBA" id="ARBA00022747"/>
    </source>
</evidence>
<sequence length="381" mass="41435">MTAAALFAGIGGLEVGLAKNGIRTISMVEKWEPARAVLAHRFDSSELLSDVSTVKSLPRVDVLTAGFPCTDLSQAGRTQGIHGSASGVVSHVFRLLPEARPTWLVLENVQNMLVLDGGSAMAFLVAELEARGYRWAYRVVDSRSTGVPHRRKRVILVASRTEDPRSVLFADNAMERETASISTAYGFYWTEGFTGLGWATDAVPTLKVGSTVGIPSPPAIWVRDAVRGRQIVTPTIEDAEALQGFRRGWTKAATTGLGREGSRWRLVGNAVTTGVSAWVGSRLVDPGTPDLSSQRLIDTGRWPHAAYGNKGQVWSVPTSGAWPLRRRYKHLVDVIDTSMAPSLSARATAGFVSRTERSTLRFDPDFLVAVKEHEHVMRSSQ</sequence>
<dbReference type="InterPro" id="IPR050750">
    <property type="entry name" value="C5-MTase"/>
</dbReference>
<dbReference type="AlphaFoldDB" id="A0A5A7SHI1"/>
<organism evidence="8 9">
    <name type="scientific">Antrihabitans cavernicola</name>
    <dbReference type="NCBI Taxonomy" id="2495913"/>
    <lineage>
        <taxon>Bacteria</taxon>
        <taxon>Bacillati</taxon>
        <taxon>Actinomycetota</taxon>
        <taxon>Actinomycetes</taxon>
        <taxon>Mycobacteriales</taxon>
        <taxon>Nocardiaceae</taxon>
        <taxon>Antrihabitans</taxon>
    </lineage>
</organism>
<dbReference type="PRINTS" id="PR00105">
    <property type="entry name" value="C5METTRFRASE"/>
</dbReference>
<evidence type="ECO:0000256" key="6">
    <source>
        <dbReference type="RuleBase" id="RU000416"/>
    </source>
</evidence>
<dbReference type="PANTHER" id="PTHR46098:SF1">
    <property type="entry name" value="TRNA (CYTOSINE(38)-C(5))-METHYLTRANSFERASE"/>
    <property type="match status" value="1"/>
</dbReference>
<dbReference type="Gene3D" id="3.40.50.150">
    <property type="entry name" value="Vaccinia Virus protein VP39"/>
    <property type="match status" value="1"/>
</dbReference>
<dbReference type="OrthoDB" id="9813719at2"/>
<dbReference type="GO" id="GO:0003886">
    <property type="term" value="F:DNA (cytosine-5-)-methyltransferase activity"/>
    <property type="evidence" value="ECO:0007669"/>
    <property type="project" value="UniProtKB-EC"/>
</dbReference>
<comment type="caution">
    <text evidence="8">The sequence shown here is derived from an EMBL/GenBank/DDBJ whole genome shotgun (WGS) entry which is preliminary data.</text>
</comment>
<keyword evidence="3 5" id="KW-0949">S-adenosyl-L-methionine</keyword>
<evidence type="ECO:0000313" key="9">
    <source>
        <dbReference type="Proteomes" id="UP000322244"/>
    </source>
</evidence>
<evidence type="ECO:0000256" key="1">
    <source>
        <dbReference type="ARBA" id="ARBA00022603"/>
    </source>
</evidence>
<dbReference type="Proteomes" id="UP000322244">
    <property type="component" value="Unassembled WGS sequence"/>
</dbReference>
<dbReference type="PROSITE" id="PS00094">
    <property type="entry name" value="C5_MTASE_1"/>
    <property type="match status" value="1"/>
</dbReference>
<dbReference type="InterPro" id="IPR029063">
    <property type="entry name" value="SAM-dependent_MTases_sf"/>
</dbReference>
<evidence type="ECO:0000256" key="2">
    <source>
        <dbReference type="ARBA" id="ARBA00022679"/>
    </source>
</evidence>
<dbReference type="GO" id="GO:0009307">
    <property type="term" value="P:DNA restriction-modification system"/>
    <property type="evidence" value="ECO:0007669"/>
    <property type="project" value="UniProtKB-KW"/>
</dbReference>
<dbReference type="PROSITE" id="PS51679">
    <property type="entry name" value="SAM_MT_C5"/>
    <property type="match status" value="1"/>
</dbReference>
<dbReference type="GO" id="GO:0032259">
    <property type="term" value="P:methylation"/>
    <property type="evidence" value="ECO:0007669"/>
    <property type="project" value="UniProtKB-KW"/>
</dbReference>
<keyword evidence="4" id="KW-0680">Restriction system</keyword>
<evidence type="ECO:0000313" key="8">
    <source>
        <dbReference type="EMBL" id="KAA0025094.1"/>
    </source>
</evidence>
<proteinExistence type="inferred from homology"/>
<dbReference type="InterPro" id="IPR001525">
    <property type="entry name" value="C5_MeTfrase"/>
</dbReference>
<evidence type="ECO:0000256" key="7">
    <source>
        <dbReference type="RuleBase" id="RU000417"/>
    </source>
</evidence>
<protein>
    <recommendedName>
        <fullName evidence="7">Cytosine-specific methyltransferase</fullName>
        <ecNumber evidence="7">2.1.1.37</ecNumber>
    </recommendedName>
</protein>
<accession>A0A5A7SHI1</accession>
<keyword evidence="1 5" id="KW-0489">Methyltransferase</keyword>
<comment type="catalytic activity">
    <reaction evidence="7">
        <text>a 2'-deoxycytidine in DNA + S-adenosyl-L-methionine = a 5-methyl-2'-deoxycytidine in DNA + S-adenosyl-L-homocysteine + H(+)</text>
        <dbReference type="Rhea" id="RHEA:13681"/>
        <dbReference type="Rhea" id="RHEA-COMP:11369"/>
        <dbReference type="Rhea" id="RHEA-COMP:11370"/>
        <dbReference type="ChEBI" id="CHEBI:15378"/>
        <dbReference type="ChEBI" id="CHEBI:57856"/>
        <dbReference type="ChEBI" id="CHEBI:59789"/>
        <dbReference type="ChEBI" id="CHEBI:85452"/>
        <dbReference type="ChEBI" id="CHEBI:85454"/>
        <dbReference type="EC" id="2.1.1.37"/>
    </reaction>
</comment>
<dbReference type="Pfam" id="PF00145">
    <property type="entry name" value="DNA_methylase"/>
    <property type="match status" value="1"/>
</dbReference>
<keyword evidence="2 5" id="KW-0808">Transferase</keyword>
<dbReference type="SUPFAM" id="SSF53335">
    <property type="entry name" value="S-adenosyl-L-methionine-dependent methyltransferases"/>
    <property type="match status" value="1"/>
</dbReference>
<keyword evidence="9" id="KW-1185">Reference proteome</keyword>